<dbReference type="GO" id="GO:0016020">
    <property type="term" value="C:membrane"/>
    <property type="evidence" value="ECO:0007669"/>
    <property type="project" value="UniProtKB-SubCell"/>
</dbReference>
<evidence type="ECO:0000256" key="4">
    <source>
        <dbReference type="ARBA" id="ARBA00022679"/>
    </source>
</evidence>
<dbReference type="SUPFAM" id="SSF53448">
    <property type="entry name" value="Nucleotide-diphospho-sugar transferases"/>
    <property type="match status" value="1"/>
</dbReference>
<keyword evidence="4" id="KW-0808">Transferase</keyword>
<keyword evidence="12" id="KW-1185">Reference proteome</keyword>
<organism evidence="11 12">
    <name type="scientific">Penicillium steckii</name>
    <dbReference type="NCBI Taxonomy" id="303698"/>
    <lineage>
        <taxon>Eukaryota</taxon>
        <taxon>Fungi</taxon>
        <taxon>Dikarya</taxon>
        <taxon>Ascomycota</taxon>
        <taxon>Pezizomycotina</taxon>
        <taxon>Eurotiomycetes</taxon>
        <taxon>Eurotiomycetidae</taxon>
        <taxon>Eurotiales</taxon>
        <taxon>Aspergillaceae</taxon>
        <taxon>Penicillium</taxon>
    </lineage>
</organism>
<dbReference type="GO" id="GO:0000033">
    <property type="term" value="F:alpha-1,3-mannosyltransferase activity"/>
    <property type="evidence" value="ECO:0007669"/>
    <property type="project" value="TreeGrafter"/>
</dbReference>
<comment type="similarity">
    <text evidence="2">Belongs to the MNN1/MNT family.</text>
</comment>
<accession>A0A1V6TN79</accession>
<protein>
    <recommendedName>
        <fullName evidence="13">Alpha-1,3-mannosyltransferase</fullName>
    </recommendedName>
</protein>
<evidence type="ECO:0000313" key="11">
    <source>
        <dbReference type="EMBL" id="OQE27828.1"/>
    </source>
</evidence>
<evidence type="ECO:0000256" key="5">
    <source>
        <dbReference type="ARBA" id="ARBA00022692"/>
    </source>
</evidence>
<evidence type="ECO:0000256" key="8">
    <source>
        <dbReference type="ARBA" id="ARBA00023136"/>
    </source>
</evidence>
<keyword evidence="8 10" id="KW-0472">Membrane</keyword>
<dbReference type="Proteomes" id="UP000191285">
    <property type="component" value="Unassembled WGS sequence"/>
</dbReference>
<evidence type="ECO:0000256" key="9">
    <source>
        <dbReference type="ARBA" id="ARBA00023180"/>
    </source>
</evidence>
<keyword evidence="7 10" id="KW-1133">Transmembrane helix</keyword>
<evidence type="ECO:0000256" key="1">
    <source>
        <dbReference type="ARBA" id="ARBA00004606"/>
    </source>
</evidence>
<keyword evidence="6" id="KW-0735">Signal-anchor</keyword>
<name>A0A1V6TN79_9EURO</name>
<evidence type="ECO:0000256" key="2">
    <source>
        <dbReference type="ARBA" id="ARBA00009105"/>
    </source>
</evidence>
<dbReference type="AlphaFoldDB" id="A0A1V6TN79"/>
<keyword evidence="3" id="KW-0328">Glycosyltransferase</keyword>
<sequence>MGKTAGLKDIKLHHRRPRRVVVQIAFIISTIWVLYHSLSSLGGKLYPELPEEVEKPRTSPSSTEWEKHSVFTQSLSRVLELLPNDQQTKRLLTPIESTGEQRLKEFGIRTRQYKRLFDAWETLHINKSTPNHFIHDDIIQYLYKNPSIANLMDQDMTNIIHDYESYRSTITHLSTLLFPWTSPYFADHLQLRQQLHSAGRGIVFSAGNDQVPWLLTSIPSIRRLGCTLPIEVMYLGDEDLRPSSRARLESLPGVITRDLRKMVNDKGWTLRGWAGKPFAVLFSSFRETIFIDADSLFLQNPEILFDDFAYRQTGALFFKDRLMFPESKREWMKDVLPEPVSSKAQETRLWDGQSGHMQESGVLVLDTYRHFLALLLVTRMNGPDRDGDEKNGIRGVYDMLFGDKETFWLGWELVGDTDYAFHNGSVGTIGIAHVEPPKPVPSEGAGLSTGLLPNSKEYTICAPQLLHLDRMGRPLWFNGWLLENKFASAGEKRPAKFEAYVREEGREPDWQLKESNLACLTSSKVFSLSQEETGVLDMIIAMGRRAEAF</sequence>
<dbReference type="PANTHER" id="PTHR31392">
    <property type="entry name" value="ALPHA-1,3-MANNOSYLTRANSFERASE MNN1-RELATED"/>
    <property type="match status" value="1"/>
</dbReference>
<reference evidence="12" key="1">
    <citation type="journal article" date="2017" name="Nat. Microbiol.">
        <title>Global analysis of biosynthetic gene clusters reveals vast potential of secondary metabolite production in Penicillium species.</title>
        <authorList>
            <person name="Nielsen J.C."/>
            <person name="Grijseels S."/>
            <person name="Prigent S."/>
            <person name="Ji B."/>
            <person name="Dainat J."/>
            <person name="Nielsen K.F."/>
            <person name="Frisvad J.C."/>
            <person name="Workman M."/>
            <person name="Nielsen J."/>
        </authorList>
    </citation>
    <scope>NUCLEOTIDE SEQUENCE [LARGE SCALE GENOMIC DNA]</scope>
    <source>
        <strain evidence="12">IBT 24891</strain>
    </source>
</reference>
<dbReference type="OrthoDB" id="430354at2759"/>
<feature type="transmembrane region" description="Helical" evidence="10">
    <location>
        <begin position="20"/>
        <end position="38"/>
    </location>
</feature>
<comment type="subcellular location">
    <subcellularLocation>
        <location evidence="1">Membrane</location>
        <topology evidence="1">Single-pass type II membrane protein</topology>
    </subcellularLocation>
</comment>
<evidence type="ECO:0000256" key="7">
    <source>
        <dbReference type="ARBA" id="ARBA00022989"/>
    </source>
</evidence>
<dbReference type="GO" id="GO:0005794">
    <property type="term" value="C:Golgi apparatus"/>
    <property type="evidence" value="ECO:0007669"/>
    <property type="project" value="TreeGrafter"/>
</dbReference>
<dbReference type="STRING" id="303698.A0A1V6TN79"/>
<evidence type="ECO:0000256" key="10">
    <source>
        <dbReference type="SAM" id="Phobius"/>
    </source>
</evidence>
<evidence type="ECO:0008006" key="13">
    <source>
        <dbReference type="Google" id="ProtNLM"/>
    </source>
</evidence>
<evidence type="ECO:0000256" key="6">
    <source>
        <dbReference type="ARBA" id="ARBA00022968"/>
    </source>
</evidence>
<keyword evidence="9" id="KW-0325">Glycoprotein</keyword>
<dbReference type="InterPro" id="IPR029044">
    <property type="entry name" value="Nucleotide-diphossugar_trans"/>
</dbReference>
<gene>
    <name evidence="11" type="ORF">PENSTE_c004G00869</name>
</gene>
<keyword evidence="5 10" id="KW-0812">Transmembrane</keyword>
<comment type="caution">
    <text evidence="11">The sequence shown here is derived from an EMBL/GenBank/DDBJ whole genome shotgun (WGS) entry which is preliminary data.</text>
</comment>
<evidence type="ECO:0000313" key="12">
    <source>
        <dbReference type="Proteomes" id="UP000191285"/>
    </source>
</evidence>
<dbReference type="EMBL" id="MLKD01000004">
    <property type="protein sequence ID" value="OQE27828.1"/>
    <property type="molecule type" value="Genomic_DNA"/>
</dbReference>
<proteinExistence type="inferred from homology"/>
<dbReference type="InterPro" id="IPR022751">
    <property type="entry name" value="Alpha_mannosyltransferase"/>
</dbReference>
<dbReference type="PANTHER" id="PTHR31392:SF1">
    <property type="entry name" value="ALPHA-1,3-MANNOSYLTRANSFERASE MNN1-RELATED"/>
    <property type="match status" value="1"/>
</dbReference>
<dbReference type="GO" id="GO:0006493">
    <property type="term" value="P:protein O-linked glycosylation"/>
    <property type="evidence" value="ECO:0007669"/>
    <property type="project" value="TreeGrafter"/>
</dbReference>
<evidence type="ECO:0000256" key="3">
    <source>
        <dbReference type="ARBA" id="ARBA00022676"/>
    </source>
</evidence>
<dbReference type="Pfam" id="PF11051">
    <property type="entry name" value="Mannosyl_trans3"/>
    <property type="match status" value="1"/>
</dbReference>